<evidence type="ECO:0000259" key="7">
    <source>
        <dbReference type="PROSITE" id="PS51296"/>
    </source>
</evidence>
<keyword evidence="3" id="KW-0479">Metal-binding</keyword>
<dbReference type="EMBL" id="UINC01000374">
    <property type="protein sequence ID" value="SUZ54198.1"/>
    <property type="molecule type" value="Genomic_DNA"/>
</dbReference>
<dbReference type="SUPFAM" id="SSF55961">
    <property type="entry name" value="Bet v1-like"/>
    <property type="match status" value="1"/>
</dbReference>
<dbReference type="PANTHER" id="PTHR43756">
    <property type="entry name" value="CHOLINE MONOOXYGENASE, CHLOROPLASTIC"/>
    <property type="match status" value="1"/>
</dbReference>
<dbReference type="InterPro" id="IPR015879">
    <property type="entry name" value="Ring_hydroxy_dOase_asu_C_dom"/>
</dbReference>
<keyword evidence="2" id="KW-0001">2Fe-2S</keyword>
<dbReference type="InterPro" id="IPR017941">
    <property type="entry name" value="Rieske_2Fe-2S"/>
</dbReference>
<dbReference type="CDD" id="cd03469">
    <property type="entry name" value="Rieske_RO_Alpha_N"/>
    <property type="match status" value="1"/>
</dbReference>
<evidence type="ECO:0000256" key="4">
    <source>
        <dbReference type="ARBA" id="ARBA00023002"/>
    </source>
</evidence>
<feature type="domain" description="Rieske" evidence="7">
    <location>
        <begin position="56"/>
        <end position="162"/>
    </location>
</feature>
<keyword evidence="5" id="KW-0408">Iron</keyword>
<dbReference type="PANTHER" id="PTHR43756:SF5">
    <property type="entry name" value="CHOLINE MONOOXYGENASE, CHLOROPLASTIC"/>
    <property type="match status" value="1"/>
</dbReference>
<dbReference type="InterPro" id="IPR001663">
    <property type="entry name" value="Rng_hydr_dOase-A"/>
</dbReference>
<evidence type="ECO:0000256" key="1">
    <source>
        <dbReference type="ARBA" id="ARBA00001962"/>
    </source>
</evidence>
<keyword evidence="6" id="KW-0411">Iron-sulfur</keyword>
<dbReference type="SUPFAM" id="SSF50022">
    <property type="entry name" value="ISP domain"/>
    <property type="match status" value="1"/>
</dbReference>
<comment type="cofactor">
    <cofactor evidence="1">
        <name>Fe cation</name>
        <dbReference type="ChEBI" id="CHEBI:24875"/>
    </cofactor>
</comment>
<evidence type="ECO:0000256" key="3">
    <source>
        <dbReference type="ARBA" id="ARBA00022723"/>
    </source>
</evidence>
<evidence type="ECO:0000313" key="8">
    <source>
        <dbReference type="EMBL" id="SUZ54198.1"/>
    </source>
</evidence>
<dbReference type="GO" id="GO:0005506">
    <property type="term" value="F:iron ion binding"/>
    <property type="evidence" value="ECO:0007669"/>
    <property type="project" value="InterPro"/>
</dbReference>
<sequence length="405" mass="46436">MLREEQIRLLKGLIHYQESGTNVDAGGIIQNPSSTYTSEERFEKEWNTFFKDHPQIVGMTGDLPEPGTFFTREDFGIPLLATRDEKGNFRAFANVCAHRGVIVENEAKGKKVKFSCPFHGWTYNNSGKLIGFPKPDHFGEIDKSCYGLTELPCLEQYGFLWVHPSPKGDIDLDTLFDKRLKDDLEAWGFQNLVLTHEEEYITEMNWKLAIDTFGETYHFSVLHKDSLFNDFHGNVQMFDTFKRNARLTLCTRNIDVMKLEPEEDWHICKGAFPVYYFFPNIILNVSGEGIILVREYPLDNSPHRSVSKISFYFWPHVIEGLKELGIDPSNIEENDTAQANDIHPYSGFGAIIRDEDYVVAAASHKGLRAGTLDFTTFGKNEPALHHYHNTYREALDLDPLPLIKI</sequence>
<gene>
    <name evidence="8" type="ORF">METZ01_LOCUS7052</name>
</gene>
<dbReference type="Gene3D" id="2.102.10.10">
    <property type="entry name" value="Rieske [2Fe-2S] iron-sulphur domain"/>
    <property type="match status" value="1"/>
</dbReference>
<proteinExistence type="predicted"/>
<evidence type="ECO:0000256" key="6">
    <source>
        <dbReference type="ARBA" id="ARBA00023014"/>
    </source>
</evidence>
<dbReference type="PROSITE" id="PS51296">
    <property type="entry name" value="RIESKE"/>
    <property type="match status" value="1"/>
</dbReference>
<evidence type="ECO:0000256" key="2">
    <source>
        <dbReference type="ARBA" id="ARBA00022714"/>
    </source>
</evidence>
<dbReference type="Pfam" id="PF00848">
    <property type="entry name" value="Ring_hydroxyl_A"/>
    <property type="match status" value="1"/>
</dbReference>
<dbReference type="PRINTS" id="PR00090">
    <property type="entry name" value="RNGDIOXGNASE"/>
</dbReference>
<keyword evidence="4" id="KW-0560">Oxidoreductase</keyword>
<protein>
    <recommendedName>
        <fullName evidence="7">Rieske domain-containing protein</fullName>
    </recommendedName>
</protein>
<dbReference type="GO" id="GO:0051537">
    <property type="term" value="F:2 iron, 2 sulfur cluster binding"/>
    <property type="evidence" value="ECO:0007669"/>
    <property type="project" value="UniProtKB-KW"/>
</dbReference>
<dbReference type="GO" id="GO:0016491">
    <property type="term" value="F:oxidoreductase activity"/>
    <property type="evidence" value="ECO:0007669"/>
    <property type="project" value="UniProtKB-KW"/>
</dbReference>
<evidence type="ECO:0000256" key="5">
    <source>
        <dbReference type="ARBA" id="ARBA00023004"/>
    </source>
</evidence>
<dbReference type="InterPro" id="IPR036922">
    <property type="entry name" value="Rieske_2Fe-2S_sf"/>
</dbReference>
<reference evidence="8" key="1">
    <citation type="submission" date="2018-05" db="EMBL/GenBank/DDBJ databases">
        <authorList>
            <person name="Lanie J.A."/>
            <person name="Ng W.-L."/>
            <person name="Kazmierczak K.M."/>
            <person name="Andrzejewski T.M."/>
            <person name="Davidsen T.M."/>
            <person name="Wayne K.J."/>
            <person name="Tettelin H."/>
            <person name="Glass J.I."/>
            <person name="Rusch D."/>
            <person name="Podicherti R."/>
            <person name="Tsui H.-C.T."/>
            <person name="Winkler M.E."/>
        </authorList>
    </citation>
    <scope>NUCLEOTIDE SEQUENCE</scope>
</reference>
<dbReference type="AlphaFoldDB" id="A0A381NK20"/>
<name>A0A381NK20_9ZZZZ</name>
<accession>A0A381NK20</accession>
<organism evidence="8">
    <name type="scientific">marine metagenome</name>
    <dbReference type="NCBI Taxonomy" id="408172"/>
    <lineage>
        <taxon>unclassified sequences</taxon>
        <taxon>metagenomes</taxon>
        <taxon>ecological metagenomes</taxon>
    </lineage>
</organism>
<dbReference type="Pfam" id="PF00355">
    <property type="entry name" value="Rieske"/>
    <property type="match status" value="1"/>
</dbReference>
<dbReference type="Gene3D" id="3.90.380.10">
    <property type="entry name" value="Naphthalene 1,2-dioxygenase Alpha Subunit, Chain A, domain 1"/>
    <property type="match status" value="2"/>
</dbReference>